<evidence type="ECO:0008006" key="4">
    <source>
        <dbReference type="Google" id="ProtNLM"/>
    </source>
</evidence>
<gene>
    <name evidence="3" type="ORF">SDC9_121679</name>
</gene>
<evidence type="ECO:0000313" key="3">
    <source>
        <dbReference type="EMBL" id="MPM74690.1"/>
    </source>
</evidence>
<feature type="transmembrane region" description="Helical" evidence="2">
    <location>
        <begin position="16"/>
        <end position="36"/>
    </location>
</feature>
<dbReference type="EMBL" id="VSSQ01026132">
    <property type="protein sequence ID" value="MPM74690.1"/>
    <property type="molecule type" value="Genomic_DNA"/>
</dbReference>
<name>A0A645CCN8_9ZZZZ</name>
<evidence type="ECO:0000256" key="1">
    <source>
        <dbReference type="SAM" id="Coils"/>
    </source>
</evidence>
<protein>
    <recommendedName>
        <fullName evidence="4">Cell division protein FtsL</fullName>
    </recommendedName>
</protein>
<feature type="coiled-coil region" evidence="1">
    <location>
        <begin position="35"/>
        <end position="69"/>
    </location>
</feature>
<keyword evidence="2" id="KW-0472">Membrane</keyword>
<accession>A0A645CCN8</accession>
<organism evidence="3">
    <name type="scientific">bioreactor metagenome</name>
    <dbReference type="NCBI Taxonomy" id="1076179"/>
    <lineage>
        <taxon>unclassified sequences</taxon>
        <taxon>metagenomes</taxon>
        <taxon>ecological metagenomes</taxon>
    </lineage>
</organism>
<comment type="caution">
    <text evidence="3">The sequence shown here is derived from an EMBL/GenBank/DDBJ whole genome shotgun (WGS) entry which is preliminary data.</text>
</comment>
<keyword evidence="2" id="KW-1133">Transmembrane helix</keyword>
<proteinExistence type="predicted"/>
<keyword evidence="2" id="KW-0812">Transmembrane</keyword>
<sequence>MAKAGKQKKSRQQIRLGFFGRLLLLALIAVLGWQLYHLRSQVESAEAQKAQLTAQVGAQQQNNDKLQKAIDGGGTQDQMEEIARDELGLVAPGDRVFYDVSN</sequence>
<dbReference type="InterPro" id="IPR007060">
    <property type="entry name" value="FtsL/DivIC"/>
</dbReference>
<reference evidence="3" key="1">
    <citation type="submission" date="2019-08" db="EMBL/GenBank/DDBJ databases">
        <authorList>
            <person name="Kucharzyk K."/>
            <person name="Murdoch R.W."/>
            <person name="Higgins S."/>
            <person name="Loffler F."/>
        </authorList>
    </citation>
    <scope>NUCLEOTIDE SEQUENCE</scope>
</reference>
<evidence type="ECO:0000256" key="2">
    <source>
        <dbReference type="SAM" id="Phobius"/>
    </source>
</evidence>
<dbReference type="Pfam" id="PF04977">
    <property type="entry name" value="DivIC"/>
    <property type="match status" value="1"/>
</dbReference>
<keyword evidence="1" id="KW-0175">Coiled coil</keyword>
<dbReference type="AlphaFoldDB" id="A0A645CCN8"/>